<sequence length="199" mass="22476">MDLHIVVRHAPESHDLEQVKTMHTAICADLAIPQLDAWYVLLDEARSTRRPRDLNRPVEENDENWAIKRAQWFAGAYVLIHGLRPEQIVPLPDWAEIEAELLAQLNDAIVLDDHRHPAGLTLRLCRVLLSLTTGDVVHFKLDAAAWVLDKLSPKSQAHVAAAVRVYRSDPTPGDRSLLAEGMSAFRREIRSVVERIPGR</sequence>
<proteinExistence type="predicted"/>
<keyword evidence="1" id="KW-0808">Transferase</keyword>
<evidence type="ECO:0000313" key="4">
    <source>
        <dbReference type="Proteomes" id="UP000579605"/>
    </source>
</evidence>
<dbReference type="Proteomes" id="UP000579605">
    <property type="component" value="Unassembled WGS sequence"/>
</dbReference>
<evidence type="ECO:0000256" key="1">
    <source>
        <dbReference type="ARBA" id="ARBA00022679"/>
    </source>
</evidence>
<dbReference type="GO" id="GO:0016740">
    <property type="term" value="F:transferase activity"/>
    <property type="evidence" value="ECO:0007669"/>
    <property type="project" value="UniProtKB-KW"/>
</dbReference>
<protein>
    <recommendedName>
        <fullName evidence="2">Adenylyltransferase AadA C-terminal domain-containing protein</fullName>
    </recommendedName>
</protein>
<keyword evidence="4" id="KW-1185">Reference proteome</keyword>
<dbReference type="AlphaFoldDB" id="A0A852ZLA2"/>
<dbReference type="Pfam" id="PF13427">
    <property type="entry name" value="AadA_C"/>
    <property type="match status" value="1"/>
</dbReference>
<dbReference type="RefSeq" id="WP_179790310.1">
    <property type="nucleotide sequence ID" value="NZ_BAAARR010000019.1"/>
</dbReference>
<accession>A0A852ZLA2</accession>
<feature type="domain" description="Adenylyltransferase AadA C-terminal" evidence="2">
    <location>
        <begin position="116"/>
        <end position="169"/>
    </location>
</feature>
<name>A0A852ZLA2_9ACTN</name>
<comment type="caution">
    <text evidence="3">The sequence shown here is derived from an EMBL/GenBank/DDBJ whole genome shotgun (WGS) entry which is preliminary data.</text>
</comment>
<dbReference type="EMBL" id="JACBZH010000001">
    <property type="protein sequence ID" value="NYH92895.1"/>
    <property type="molecule type" value="Genomic_DNA"/>
</dbReference>
<dbReference type="InterPro" id="IPR025184">
    <property type="entry name" value="AadA_C"/>
</dbReference>
<organism evidence="3 4">
    <name type="scientific">Actinopolymorpha rutila</name>
    <dbReference type="NCBI Taxonomy" id="446787"/>
    <lineage>
        <taxon>Bacteria</taxon>
        <taxon>Bacillati</taxon>
        <taxon>Actinomycetota</taxon>
        <taxon>Actinomycetes</taxon>
        <taxon>Propionibacteriales</taxon>
        <taxon>Actinopolymorphaceae</taxon>
        <taxon>Actinopolymorpha</taxon>
    </lineage>
</organism>
<reference evidence="3 4" key="1">
    <citation type="submission" date="2020-07" db="EMBL/GenBank/DDBJ databases">
        <title>Sequencing the genomes of 1000 actinobacteria strains.</title>
        <authorList>
            <person name="Klenk H.-P."/>
        </authorList>
    </citation>
    <scope>NUCLEOTIDE SEQUENCE [LARGE SCALE GENOMIC DNA]</scope>
    <source>
        <strain evidence="3 4">DSM 18448</strain>
    </source>
</reference>
<evidence type="ECO:0000259" key="2">
    <source>
        <dbReference type="Pfam" id="PF13427"/>
    </source>
</evidence>
<evidence type="ECO:0000313" key="3">
    <source>
        <dbReference type="EMBL" id="NYH92895.1"/>
    </source>
</evidence>
<gene>
    <name evidence="3" type="ORF">F4554_005533</name>
</gene>